<reference evidence="2" key="1">
    <citation type="submission" date="2021-01" db="EMBL/GenBank/DDBJ databases">
        <authorList>
            <person name="Corre E."/>
            <person name="Pelletier E."/>
            <person name="Niang G."/>
            <person name="Scheremetjew M."/>
            <person name="Finn R."/>
            <person name="Kale V."/>
            <person name="Holt S."/>
            <person name="Cochrane G."/>
            <person name="Meng A."/>
            <person name="Brown T."/>
            <person name="Cohen L."/>
        </authorList>
    </citation>
    <scope>NUCLEOTIDE SEQUENCE</scope>
    <source>
        <strain evidence="2">CCMP 2712</strain>
    </source>
</reference>
<dbReference type="InterPro" id="IPR036249">
    <property type="entry name" value="Thioredoxin-like_sf"/>
</dbReference>
<evidence type="ECO:0000256" key="1">
    <source>
        <dbReference type="SAM" id="SignalP"/>
    </source>
</evidence>
<keyword evidence="1" id="KW-0732">Signal</keyword>
<dbReference type="EMBL" id="HBKN01045582">
    <property type="protein sequence ID" value="CAE2335157.1"/>
    <property type="molecule type" value="Transcribed_RNA"/>
</dbReference>
<feature type="signal peptide" evidence="1">
    <location>
        <begin position="1"/>
        <end position="27"/>
    </location>
</feature>
<proteinExistence type="predicted"/>
<dbReference type="SUPFAM" id="SSF52833">
    <property type="entry name" value="Thioredoxin-like"/>
    <property type="match status" value="1"/>
</dbReference>
<sequence>MIEHGQVRTSLALGLLLLALLVTPSESSEDYTTLKSVEDFEDNVMKSADVWLVLVVGMSSDEIKARGIDREKCQRAIDQLAVITEEMKKLSVQVALADVEDIAGIASEFNVRKRMLPKILLFKTRARDAESIKFETFQDVDALRQEVLEILKDNPTRKVKSEDQTERIVFDKITLAVGGSEL</sequence>
<protein>
    <recommendedName>
        <fullName evidence="3">Thioredoxin domain-containing protein</fullName>
    </recommendedName>
</protein>
<accession>A0A7S4UXG7</accession>
<dbReference type="AlphaFoldDB" id="A0A7S4UXG7"/>
<evidence type="ECO:0000313" key="2">
    <source>
        <dbReference type="EMBL" id="CAE2335157.1"/>
    </source>
</evidence>
<feature type="chain" id="PRO_5031259434" description="Thioredoxin domain-containing protein" evidence="1">
    <location>
        <begin position="28"/>
        <end position="182"/>
    </location>
</feature>
<organism evidence="2">
    <name type="scientific">Guillardia theta</name>
    <name type="common">Cryptophyte</name>
    <name type="synonym">Cryptomonas phi</name>
    <dbReference type="NCBI Taxonomy" id="55529"/>
    <lineage>
        <taxon>Eukaryota</taxon>
        <taxon>Cryptophyceae</taxon>
        <taxon>Pyrenomonadales</taxon>
        <taxon>Geminigeraceae</taxon>
        <taxon>Guillardia</taxon>
    </lineage>
</organism>
<evidence type="ECO:0008006" key="3">
    <source>
        <dbReference type="Google" id="ProtNLM"/>
    </source>
</evidence>
<gene>
    <name evidence="2" type="ORF">GTHE00462_LOCUS35670</name>
</gene>
<name>A0A7S4UXG7_GUITH</name>
<dbReference type="Gene3D" id="3.40.30.10">
    <property type="entry name" value="Glutaredoxin"/>
    <property type="match status" value="1"/>
</dbReference>